<evidence type="ECO:0000259" key="1">
    <source>
        <dbReference type="Pfam" id="PF00561"/>
    </source>
</evidence>
<dbReference type="Proteomes" id="UP000663193">
    <property type="component" value="Chromosome 6"/>
</dbReference>
<accession>A0A7U2F204</accession>
<dbReference type="Pfam" id="PF00561">
    <property type="entry name" value="Abhydrolase_1"/>
    <property type="match status" value="1"/>
</dbReference>
<evidence type="ECO:0000313" key="2">
    <source>
        <dbReference type="EMBL" id="QRC96892.1"/>
    </source>
</evidence>
<dbReference type="SUPFAM" id="SSF53474">
    <property type="entry name" value="alpha/beta-Hydrolases"/>
    <property type="match status" value="1"/>
</dbReference>
<organism evidence="2 3">
    <name type="scientific">Phaeosphaeria nodorum (strain SN15 / ATCC MYA-4574 / FGSC 10173)</name>
    <name type="common">Glume blotch fungus</name>
    <name type="synonym">Parastagonospora nodorum</name>
    <dbReference type="NCBI Taxonomy" id="321614"/>
    <lineage>
        <taxon>Eukaryota</taxon>
        <taxon>Fungi</taxon>
        <taxon>Dikarya</taxon>
        <taxon>Ascomycota</taxon>
        <taxon>Pezizomycotina</taxon>
        <taxon>Dothideomycetes</taxon>
        <taxon>Pleosporomycetidae</taxon>
        <taxon>Pleosporales</taxon>
        <taxon>Pleosporineae</taxon>
        <taxon>Phaeosphaeriaceae</taxon>
        <taxon>Parastagonospora</taxon>
    </lineage>
</organism>
<dbReference type="InterPro" id="IPR029058">
    <property type="entry name" value="AB_hydrolase_fold"/>
</dbReference>
<dbReference type="OrthoDB" id="8119704at2759"/>
<dbReference type="Gene3D" id="3.40.50.1820">
    <property type="entry name" value="alpha/beta hydrolase"/>
    <property type="match status" value="1"/>
</dbReference>
<dbReference type="PANTHER" id="PTHR43798:SF33">
    <property type="entry name" value="HYDROLASE, PUTATIVE (AFU_ORTHOLOGUE AFUA_2G14860)-RELATED"/>
    <property type="match status" value="1"/>
</dbReference>
<feature type="domain" description="AB hydrolase-1" evidence="1">
    <location>
        <begin position="29"/>
        <end position="125"/>
    </location>
</feature>
<dbReference type="AlphaFoldDB" id="A0A7U2F204"/>
<dbReference type="PANTHER" id="PTHR43798">
    <property type="entry name" value="MONOACYLGLYCEROL LIPASE"/>
    <property type="match status" value="1"/>
</dbReference>
<reference evidence="3" key="1">
    <citation type="journal article" date="2021" name="BMC Genomics">
        <title>Chromosome-level genome assembly and manually-curated proteome of model necrotroph Parastagonospora nodorum Sn15 reveals a genome-wide trove of candidate effector homologs, and redundancy of virulence-related functions within an accessory chromosome.</title>
        <authorList>
            <person name="Bertazzoni S."/>
            <person name="Jones D.A.B."/>
            <person name="Phan H.T."/>
            <person name="Tan K.-C."/>
            <person name="Hane J.K."/>
        </authorList>
    </citation>
    <scope>NUCLEOTIDE SEQUENCE [LARGE SCALE GENOMIC DNA]</scope>
    <source>
        <strain evidence="3">SN15 / ATCC MYA-4574 / FGSC 10173)</strain>
    </source>
</reference>
<sequence>MSIFESHNQTPLPTQDKIWHVTGGTPSNPALLLLHGIFNSHQEFRDVYKYLEKDFYIILVDLPGHSNSRSPKLDDYRIPEIASDLATLIKEVSPTQKAHVAGVSYGGFIGLELARSHPDVVESLFESGGAPFGFKEKKTVRDPCKVWAFMGASMIVPDCMHYFMQAMQGVSKDATLRAESKENFSLNLIKHGFGSALEITMKRIEEIKGVRVLAIAGGKQDNVDMTQQMGRAFRISSGGHDKCESKAVVVKEAIHAWDDQFPELFARGIKAWVAGTDLPSEFEDLE</sequence>
<dbReference type="EMBL" id="CP069028">
    <property type="protein sequence ID" value="QRC96892.1"/>
    <property type="molecule type" value="Genomic_DNA"/>
</dbReference>
<dbReference type="VEuPathDB" id="FungiDB:JI435_017780"/>
<dbReference type="InterPro" id="IPR050266">
    <property type="entry name" value="AB_hydrolase_sf"/>
</dbReference>
<dbReference type="OMA" id="WAMDGAD"/>
<dbReference type="KEGG" id="pno:SNOG_01778"/>
<protein>
    <recommendedName>
        <fullName evidence="1">AB hydrolase-1 domain-containing protein</fullName>
    </recommendedName>
</protein>
<gene>
    <name evidence="2" type="ORF">JI435_017780</name>
</gene>
<evidence type="ECO:0000313" key="3">
    <source>
        <dbReference type="Proteomes" id="UP000663193"/>
    </source>
</evidence>
<dbReference type="InterPro" id="IPR000073">
    <property type="entry name" value="AB_hydrolase_1"/>
</dbReference>
<keyword evidence="3" id="KW-1185">Reference proteome</keyword>
<dbReference type="RefSeq" id="XP_001792406.1">
    <property type="nucleotide sequence ID" value="XM_001792354.1"/>
</dbReference>
<proteinExistence type="predicted"/>
<name>A0A7U2F204_PHANO</name>